<dbReference type="WBParaSite" id="nRc.2.0.1.t46888-RA">
    <property type="protein sequence ID" value="nRc.2.0.1.t46888-RA"/>
    <property type="gene ID" value="nRc.2.0.1.g46888"/>
</dbReference>
<dbReference type="Proteomes" id="UP000887565">
    <property type="component" value="Unplaced"/>
</dbReference>
<evidence type="ECO:0000313" key="2">
    <source>
        <dbReference type="WBParaSite" id="nRc.2.0.1.t46888-RA"/>
    </source>
</evidence>
<sequence>MNRRLLDSIKHRPLVIAEGSFLKYAITRSIVSLNGDESKIAKSPYLQPLCDSENDSFKFHPPMLLEKQNYKYLKPFSIAQKLQTRKAVLLPGSIDEPNADNARSRLPRGYFLVPKGLFCAVPLGCFNFSVDNQFPDENSLKNWLEIMERAMESASLHYEQVSLALIGMAKIQIATDGQFAQKIGWPLLVRWFSYVYEKLAQEKRTRKFLTVYDNMCRSAYRFIMNGVPRQVKPEDYAEIKRLTCDLLPRYCDYGLERLCATHGMVLTDDEADQRRVYILEKMVSVLWQVEFAFQPTSSLLDDEVSAQMSKNILEVAPHWIRNMGYGSKSLSDYDAGLSQAQRSTGLKILPGPGFDNLPGPGLL</sequence>
<organism evidence="1 2">
    <name type="scientific">Romanomermis culicivorax</name>
    <name type="common">Nematode worm</name>
    <dbReference type="NCBI Taxonomy" id="13658"/>
    <lineage>
        <taxon>Eukaryota</taxon>
        <taxon>Metazoa</taxon>
        <taxon>Ecdysozoa</taxon>
        <taxon>Nematoda</taxon>
        <taxon>Enoplea</taxon>
        <taxon>Dorylaimia</taxon>
        <taxon>Mermithida</taxon>
        <taxon>Mermithoidea</taxon>
        <taxon>Mermithidae</taxon>
        <taxon>Romanomermis</taxon>
    </lineage>
</organism>
<dbReference type="AlphaFoldDB" id="A0A915L8X3"/>
<protein>
    <submittedName>
        <fullName evidence="2">Uncharacterized protein</fullName>
    </submittedName>
</protein>
<accession>A0A915L8X3</accession>
<name>A0A915L8X3_ROMCU</name>
<evidence type="ECO:0000313" key="1">
    <source>
        <dbReference type="Proteomes" id="UP000887565"/>
    </source>
</evidence>
<proteinExistence type="predicted"/>
<reference evidence="2" key="1">
    <citation type="submission" date="2022-11" db="UniProtKB">
        <authorList>
            <consortium name="WormBaseParasite"/>
        </authorList>
    </citation>
    <scope>IDENTIFICATION</scope>
</reference>
<keyword evidence="1" id="KW-1185">Reference proteome</keyword>